<evidence type="ECO:0000256" key="4">
    <source>
        <dbReference type="ARBA" id="ARBA00022723"/>
    </source>
</evidence>
<feature type="domain" description="RING-type" evidence="10">
    <location>
        <begin position="466"/>
        <end position="492"/>
    </location>
</feature>
<evidence type="ECO:0000256" key="7">
    <source>
        <dbReference type="ARBA" id="ARBA00022833"/>
    </source>
</evidence>
<evidence type="ECO:0000256" key="1">
    <source>
        <dbReference type="ARBA" id="ARBA00000900"/>
    </source>
</evidence>
<dbReference type="Gene3D" id="3.30.40.10">
    <property type="entry name" value="Zinc/RING finger domain, C3HC4 (zinc finger)"/>
    <property type="match status" value="1"/>
</dbReference>
<dbReference type="SUPFAM" id="SSF57850">
    <property type="entry name" value="RING/U-box"/>
    <property type="match status" value="1"/>
</dbReference>
<evidence type="ECO:0000259" key="10">
    <source>
        <dbReference type="PROSITE" id="PS50089"/>
    </source>
</evidence>
<sequence>MEGQTNQNDSFCGIFDSQQGPPNSYVDCLASLGNRLSPAESRSSQHMLAPHDGSIGHTSTPCNRAPTNRGWDRGESSSTGNQVQEQMLDDDSKMRFAWYSSSGTSSVAHISPEDGPPVPSTSINPGYVGNQVTDTSHPLTFRPNHMYLRENSNRPSGLVEGRPHILYESGRVGAEETSSSNLGTSLFSSSPSIEYNDAPAPSLGTWGSSCKRKALKVFKESHKVRSETLLHGQDLGLGSRFHFMQLEALLLNIRLYMHHKHSRNISQTLMLLELMSPMTLPLNLSNALTEPFVNVNEAGHTHNRSWNDSLSSRHGSSSASLLPPRERGYQVREEENLRSSVSNIPEYLAIGPASDAINIFRNHIDGSFTPGTSASSRNYSGGKFPSATCIESVSGDQRSLVAPLHQASASSGERERLSHARHQSDRRQSSFLRDARGGNTIGRNFLAAVEGRHRLEDYVAGGEIGILDCRHEFHTSCIKQWLILKKICPICKNTALGT</sequence>
<dbReference type="InterPro" id="IPR013083">
    <property type="entry name" value="Znf_RING/FYVE/PHD"/>
</dbReference>
<dbReference type="GO" id="GO:0061630">
    <property type="term" value="F:ubiquitin protein ligase activity"/>
    <property type="evidence" value="ECO:0007669"/>
    <property type="project" value="UniProtKB-EC"/>
</dbReference>
<evidence type="ECO:0000256" key="2">
    <source>
        <dbReference type="ARBA" id="ARBA00012483"/>
    </source>
</evidence>
<dbReference type="Proteomes" id="UP000298416">
    <property type="component" value="Unassembled WGS sequence"/>
</dbReference>
<dbReference type="GO" id="GO:0008270">
    <property type="term" value="F:zinc ion binding"/>
    <property type="evidence" value="ECO:0007669"/>
    <property type="project" value="UniProtKB-KW"/>
</dbReference>
<comment type="catalytic activity">
    <reaction evidence="1">
        <text>S-ubiquitinyl-[E2 ubiquitin-conjugating enzyme]-L-cysteine + [acceptor protein]-L-lysine = [E2 ubiquitin-conjugating enzyme]-L-cysteine + N(6)-ubiquitinyl-[acceptor protein]-L-lysine.</text>
        <dbReference type="EC" id="2.3.2.27"/>
    </reaction>
</comment>
<feature type="region of interest" description="Disordered" evidence="9">
    <location>
        <begin position="405"/>
        <end position="433"/>
    </location>
</feature>
<keyword evidence="12" id="KW-1185">Reference proteome</keyword>
<organism evidence="11">
    <name type="scientific">Salvia splendens</name>
    <name type="common">Scarlet sage</name>
    <dbReference type="NCBI Taxonomy" id="180675"/>
    <lineage>
        <taxon>Eukaryota</taxon>
        <taxon>Viridiplantae</taxon>
        <taxon>Streptophyta</taxon>
        <taxon>Embryophyta</taxon>
        <taxon>Tracheophyta</taxon>
        <taxon>Spermatophyta</taxon>
        <taxon>Magnoliopsida</taxon>
        <taxon>eudicotyledons</taxon>
        <taxon>Gunneridae</taxon>
        <taxon>Pentapetalae</taxon>
        <taxon>asterids</taxon>
        <taxon>lamiids</taxon>
        <taxon>Lamiales</taxon>
        <taxon>Lamiaceae</taxon>
        <taxon>Nepetoideae</taxon>
        <taxon>Mentheae</taxon>
        <taxon>Salviinae</taxon>
        <taxon>Salvia</taxon>
        <taxon>Salvia subgen. Calosphace</taxon>
        <taxon>core Calosphace</taxon>
    </lineage>
</organism>
<name>A0A8X8YI62_SALSN</name>
<dbReference type="PANTHER" id="PTHR22937:SF216">
    <property type="entry name" value="RING-TYPE E3 UBIQUITIN TRANSFERASE"/>
    <property type="match status" value="1"/>
</dbReference>
<proteinExistence type="predicted"/>
<accession>A0A8X8YI62</accession>
<comment type="caution">
    <text evidence="11">The sequence shown here is derived from an EMBL/GenBank/DDBJ whole genome shotgun (WGS) entry which is preliminary data.</text>
</comment>
<feature type="region of interest" description="Disordered" evidence="9">
    <location>
        <begin position="37"/>
        <end position="81"/>
    </location>
</feature>
<gene>
    <name evidence="11" type="ORF">SASPL_104547</name>
</gene>
<feature type="compositionally biased region" description="Low complexity" evidence="9">
    <location>
        <begin position="309"/>
        <end position="322"/>
    </location>
</feature>
<evidence type="ECO:0000256" key="5">
    <source>
        <dbReference type="ARBA" id="ARBA00022771"/>
    </source>
</evidence>
<dbReference type="EC" id="2.3.2.27" evidence="2"/>
<feature type="compositionally biased region" description="Basic and acidic residues" evidence="9">
    <location>
        <begin position="324"/>
        <end position="336"/>
    </location>
</feature>
<evidence type="ECO:0000256" key="9">
    <source>
        <dbReference type="SAM" id="MobiDB-lite"/>
    </source>
</evidence>
<dbReference type="AlphaFoldDB" id="A0A8X8YI62"/>
<evidence type="ECO:0000256" key="8">
    <source>
        <dbReference type="PROSITE-ProRule" id="PRU00175"/>
    </source>
</evidence>
<dbReference type="PROSITE" id="PS50089">
    <property type="entry name" value="ZF_RING_2"/>
    <property type="match status" value="1"/>
</dbReference>
<keyword evidence="5 8" id="KW-0863">Zinc-finger</keyword>
<protein>
    <recommendedName>
        <fullName evidence="2">RING-type E3 ubiquitin transferase</fullName>
        <ecNumber evidence="2">2.3.2.27</ecNumber>
    </recommendedName>
</protein>
<evidence type="ECO:0000313" key="12">
    <source>
        <dbReference type="Proteomes" id="UP000298416"/>
    </source>
</evidence>
<dbReference type="InterPro" id="IPR001841">
    <property type="entry name" value="Znf_RING"/>
</dbReference>
<evidence type="ECO:0000256" key="3">
    <source>
        <dbReference type="ARBA" id="ARBA00022679"/>
    </source>
</evidence>
<feature type="region of interest" description="Disordered" evidence="9">
    <location>
        <begin position="304"/>
        <end position="336"/>
    </location>
</feature>
<reference evidence="11" key="1">
    <citation type="submission" date="2018-01" db="EMBL/GenBank/DDBJ databases">
        <authorList>
            <person name="Mao J.F."/>
        </authorList>
    </citation>
    <scope>NUCLEOTIDE SEQUENCE</scope>
    <source>
        <strain evidence="11">Huo1</strain>
        <tissue evidence="11">Leaf</tissue>
    </source>
</reference>
<dbReference type="EMBL" id="PNBA02000002">
    <property type="protein sequence ID" value="KAG6432951.1"/>
    <property type="molecule type" value="Genomic_DNA"/>
</dbReference>
<keyword evidence="7" id="KW-0862">Zinc</keyword>
<dbReference type="PANTHER" id="PTHR22937">
    <property type="entry name" value="E3 UBIQUITIN-PROTEIN LIGASE RNF165"/>
    <property type="match status" value="1"/>
</dbReference>
<keyword evidence="6" id="KW-0833">Ubl conjugation pathway</keyword>
<feature type="compositionally biased region" description="Basic and acidic residues" evidence="9">
    <location>
        <begin position="412"/>
        <end position="433"/>
    </location>
</feature>
<keyword evidence="4" id="KW-0479">Metal-binding</keyword>
<dbReference type="Pfam" id="PF13639">
    <property type="entry name" value="zf-RING_2"/>
    <property type="match status" value="1"/>
</dbReference>
<evidence type="ECO:0000313" key="11">
    <source>
        <dbReference type="EMBL" id="KAG6432951.1"/>
    </source>
</evidence>
<keyword evidence="3" id="KW-0808">Transferase</keyword>
<reference evidence="11" key="2">
    <citation type="submission" date="2020-08" db="EMBL/GenBank/DDBJ databases">
        <title>Plant Genome Project.</title>
        <authorList>
            <person name="Zhang R.-G."/>
        </authorList>
    </citation>
    <scope>NUCLEOTIDE SEQUENCE</scope>
    <source>
        <strain evidence="11">Huo1</strain>
        <tissue evidence="11">Leaf</tissue>
    </source>
</reference>
<evidence type="ECO:0000256" key="6">
    <source>
        <dbReference type="ARBA" id="ARBA00022786"/>
    </source>
</evidence>
<dbReference type="InterPro" id="IPR045191">
    <property type="entry name" value="MBR1/2-like"/>
</dbReference>
<feature type="compositionally biased region" description="Polar residues" evidence="9">
    <location>
        <begin position="56"/>
        <end position="66"/>
    </location>
</feature>